<dbReference type="Proteomes" id="UP001185927">
    <property type="component" value="Unassembled WGS sequence"/>
</dbReference>
<name>A0ABU4C4G6_RHOGO</name>
<keyword evidence="3" id="KW-1185">Reference proteome</keyword>
<dbReference type="RefSeq" id="WP_317545813.1">
    <property type="nucleotide sequence ID" value="NZ_JAWLKB010000043.1"/>
</dbReference>
<proteinExistence type="predicted"/>
<protein>
    <submittedName>
        <fullName evidence="2">Uncharacterized protein</fullName>
    </submittedName>
</protein>
<evidence type="ECO:0000313" key="3">
    <source>
        <dbReference type="Proteomes" id="UP001185927"/>
    </source>
</evidence>
<organism evidence="2 3">
    <name type="scientific">Rhodococcus globerulus</name>
    <dbReference type="NCBI Taxonomy" id="33008"/>
    <lineage>
        <taxon>Bacteria</taxon>
        <taxon>Bacillati</taxon>
        <taxon>Actinomycetota</taxon>
        <taxon>Actinomycetes</taxon>
        <taxon>Mycobacteriales</taxon>
        <taxon>Nocardiaceae</taxon>
        <taxon>Rhodococcus</taxon>
    </lineage>
</organism>
<dbReference type="EMBL" id="JAWLKB010000043">
    <property type="protein sequence ID" value="MDV6271382.1"/>
    <property type="molecule type" value="Genomic_DNA"/>
</dbReference>
<gene>
    <name evidence="2" type="ORF">R3Q16_32740</name>
</gene>
<evidence type="ECO:0000256" key="1">
    <source>
        <dbReference type="SAM" id="MobiDB-lite"/>
    </source>
</evidence>
<comment type="caution">
    <text evidence="2">The sequence shown here is derived from an EMBL/GenBank/DDBJ whole genome shotgun (WGS) entry which is preliminary data.</text>
</comment>
<evidence type="ECO:0000313" key="2">
    <source>
        <dbReference type="EMBL" id="MDV6271382.1"/>
    </source>
</evidence>
<feature type="region of interest" description="Disordered" evidence="1">
    <location>
        <begin position="75"/>
        <end position="94"/>
    </location>
</feature>
<accession>A0ABU4C4G6</accession>
<reference evidence="2 3" key="1">
    <citation type="submission" date="2023-10" db="EMBL/GenBank/DDBJ databases">
        <title>Development of a sustainable strategy for remediation of hydrocarbon-contaminated territories based on the waste exchange concept.</title>
        <authorList>
            <person name="Krivoruchko A."/>
        </authorList>
    </citation>
    <scope>NUCLEOTIDE SEQUENCE [LARGE SCALE GENOMIC DNA]</scope>
    <source>
        <strain evidence="2 3">IEGM 1203</strain>
    </source>
</reference>
<sequence>MELEGATLALCRGIASDGACGDGSSAEWLTTQLPAGSVHPGLKVFALVTDSVTFRGGARIEVDAADLYSTDRAAGERIGGSESGSRYGASFLRR</sequence>